<feature type="region of interest" description="Disordered" evidence="1">
    <location>
        <begin position="245"/>
        <end position="269"/>
    </location>
</feature>
<dbReference type="InterPro" id="IPR043872">
    <property type="entry name" value="DUF5832"/>
</dbReference>
<evidence type="ECO:0000313" key="2">
    <source>
        <dbReference type="EMBL" id="QHT89698.1"/>
    </source>
</evidence>
<dbReference type="Pfam" id="PF19150">
    <property type="entry name" value="DUF5832"/>
    <property type="match status" value="1"/>
</dbReference>
<proteinExistence type="predicted"/>
<evidence type="ECO:0000256" key="1">
    <source>
        <dbReference type="SAM" id="MobiDB-lite"/>
    </source>
</evidence>
<organism evidence="2">
    <name type="scientific">viral metagenome</name>
    <dbReference type="NCBI Taxonomy" id="1070528"/>
    <lineage>
        <taxon>unclassified sequences</taxon>
        <taxon>metagenomes</taxon>
        <taxon>organismal metagenomes</taxon>
    </lineage>
</organism>
<reference evidence="2" key="1">
    <citation type="journal article" date="2020" name="Nature">
        <title>Giant virus diversity and host interactions through global metagenomics.</title>
        <authorList>
            <person name="Schulz F."/>
            <person name="Roux S."/>
            <person name="Paez-Espino D."/>
            <person name="Jungbluth S."/>
            <person name="Walsh D.A."/>
            <person name="Denef V.J."/>
            <person name="McMahon K.D."/>
            <person name="Konstantinidis K.T."/>
            <person name="Eloe-Fadrosh E.A."/>
            <person name="Kyrpides N.C."/>
            <person name="Woyke T."/>
        </authorList>
    </citation>
    <scope>NUCLEOTIDE SEQUENCE</scope>
    <source>
        <strain evidence="2">GVMAG-M-3300023184-60</strain>
    </source>
</reference>
<name>A0A6C0I9J2_9ZZZZ</name>
<dbReference type="EMBL" id="MN740149">
    <property type="protein sequence ID" value="QHT89698.1"/>
    <property type="molecule type" value="Genomic_DNA"/>
</dbReference>
<protein>
    <submittedName>
        <fullName evidence="2">Uncharacterized protein</fullName>
    </submittedName>
</protein>
<sequence>MSSAESTSVTSVKEVDYLDEDKPIRGQNFVLLSFLSPEDVLVNKEAYMFSEFIKKFSSDMTALLDGIASKYSDSKDFVDSVKENNAYIFDPKDMSEQYGFYKSVNNQELEASYHRDNNFITSIRGIKVRGVFDTIEEAKNRSEFIKKLDSKFNIYIAQVGCWCPWSPNPDCLENQEYAETQLNTLMKEYKKNMNDKDVVFENRKTSLFNSAANQVIPEEPTDATADGEVSADTADVSADTADVSAEAATDEAATEVVVGTDAEGSDANADPIEMSELKDSIEQVDAWSAQKLGIE</sequence>
<dbReference type="AlphaFoldDB" id="A0A6C0I9J2"/>
<accession>A0A6C0I9J2</accession>